<keyword evidence="12" id="KW-0670">Pyruvate</keyword>
<keyword evidence="4 8" id="KW-0450">Lipoyl</keyword>
<comment type="catalytic activity">
    <reaction evidence="7 8">
        <text>N(6)-[(R)-dihydrolipoyl]-L-lysyl-[protein] + acetyl-CoA = N(6)-[(R)-S(8)-acetyldihydrolipoyl]-L-lysyl-[protein] + CoA</text>
        <dbReference type="Rhea" id="RHEA:17017"/>
        <dbReference type="Rhea" id="RHEA-COMP:10475"/>
        <dbReference type="Rhea" id="RHEA-COMP:10478"/>
        <dbReference type="ChEBI" id="CHEBI:57287"/>
        <dbReference type="ChEBI" id="CHEBI:57288"/>
        <dbReference type="ChEBI" id="CHEBI:83100"/>
        <dbReference type="ChEBI" id="CHEBI:83111"/>
        <dbReference type="EC" id="2.3.1.12"/>
    </reaction>
</comment>
<gene>
    <name evidence="12" type="ORF">RPMA_15880</name>
</gene>
<evidence type="ECO:0000256" key="5">
    <source>
        <dbReference type="ARBA" id="ARBA00023315"/>
    </source>
</evidence>
<reference evidence="12 13" key="1">
    <citation type="submission" date="2019-02" db="EMBL/GenBank/DDBJ databases">
        <title>Emended description of the genus Rhodopseudomonas and description of Rhodopseudomonas albus sp. nov., a non-phototrophic, heavy-metal-tolerant bacterium isolated from garden soil.</title>
        <authorList>
            <person name="Bao Z."/>
            <person name="Cao W.W."/>
            <person name="Sato Y."/>
            <person name="Nishizawa T."/>
            <person name="Zhao J."/>
            <person name="Guo Y."/>
            <person name="Ohta H."/>
        </authorList>
    </citation>
    <scope>NUCLEOTIDE SEQUENCE [LARGE SCALE GENOMIC DNA]</scope>
    <source>
        <strain evidence="12 13">SK50-23</strain>
    </source>
</reference>
<dbReference type="GO" id="GO:0004742">
    <property type="term" value="F:dihydrolipoyllysine-residue acetyltransferase activity"/>
    <property type="evidence" value="ECO:0007669"/>
    <property type="project" value="UniProtKB-EC"/>
</dbReference>
<protein>
    <recommendedName>
        <fullName evidence="8">Acetyltransferase component of pyruvate dehydrogenase complex</fullName>
        <ecNumber evidence="8">2.3.1.12</ecNumber>
    </recommendedName>
</protein>
<evidence type="ECO:0000313" key="12">
    <source>
        <dbReference type="EMBL" id="QUS40146.1"/>
    </source>
</evidence>
<comment type="similarity">
    <text evidence="1 8">Belongs to the 2-oxoacid dehydrogenase family.</text>
</comment>
<evidence type="ECO:0000256" key="6">
    <source>
        <dbReference type="ARBA" id="ARBA00025211"/>
    </source>
</evidence>
<accession>A0ABX8AA13</accession>
<comment type="cofactor">
    <cofactor evidence="8">
        <name>(R)-lipoate</name>
        <dbReference type="ChEBI" id="CHEBI:83088"/>
    </cofactor>
    <text evidence="8">Binds 1 lipoyl cofactor covalently.</text>
</comment>
<dbReference type="InterPro" id="IPR000089">
    <property type="entry name" value="Biotin_lipoyl"/>
</dbReference>
<dbReference type="PANTHER" id="PTHR23151">
    <property type="entry name" value="DIHYDROLIPOAMIDE ACETYL/SUCCINYL-TRANSFERASE-RELATED"/>
    <property type="match status" value="1"/>
</dbReference>
<dbReference type="RefSeq" id="WP_211908648.1">
    <property type="nucleotide sequence ID" value="NZ_CP036498.1"/>
</dbReference>
<evidence type="ECO:0000313" key="13">
    <source>
        <dbReference type="Proteomes" id="UP000682843"/>
    </source>
</evidence>
<name>A0ABX8AA13_9BRAD</name>
<dbReference type="Proteomes" id="UP000682843">
    <property type="component" value="Chromosome"/>
</dbReference>
<comment type="function">
    <text evidence="6">The pyruvate dehydrogenase complex catalyzes the overall conversion of pyruvate to acetyl-CoA and CO(2). It contains multiple copies of three enzymatic components: pyruvate dehydrogenase (E1), dihydrolipoamide acetyltransferase (E2) and lipoamide dehydrogenase (E3).</text>
</comment>
<evidence type="ECO:0000259" key="11">
    <source>
        <dbReference type="PROSITE" id="PS51826"/>
    </source>
</evidence>
<dbReference type="Gene3D" id="2.40.50.100">
    <property type="match status" value="1"/>
</dbReference>
<dbReference type="PROSITE" id="PS50968">
    <property type="entry name" value="BIOTINYL_LIPOYL"/>
    <property type="match status" value="1"/>
</dbReference>
<feature type="domain" description="Lipoyl-binding" evidence="10">
    <location>
        <begin position="2"/>
        <end position="78"/>
    </location>
</feature>
<dbReference type="CDD" id="cd06849">
    <property type="entry name" value="lipoyl_domain"/>
    <property type="match status" value="1"/>
</dbReference>
<dbReference type="Pfam" id="PF00364">
    <property type="entry name" value="Biotin_lipoyl"/>
    <property type="match status" value="1"/>
</dbReference>
<proteinExistence type="inferred from homology"/>
<dbReference type="InterPro" id="IPR045257">
    <property type="entry name" value="E2/Pdx1"/>
</dbReference>
<dbReference type="InterPro" id="IPR036625">
    <property type="entry name" value="E3-bd_dom_sf"/>
</dbReference>
<keyword evidence="5 8" id="KW-0012">Acyltransferase</keyword>
<dbReference type="InterPro" id="IPR023213">
    <property type="entry name" value="CAT-like_dom_sf"/>
</dbReference>
<dbReference type="PANTHER" id="PTHR23151:SF90">
    <property type="entry name" value="DIHYDROLIPOYLLYSINE-RESIDUE ACETYLTRANSFERASE COMPONENT OF PYRUVATE DEHYDROGENASE COMPLEX, MITOCHONDRIAL-RELATED"/>
    <property type="match status" value="1"/>
</dbReference>
<evidence type="ECO:0000256" key="8">
    <source>
        <dbReference type="RuleBase" id="RU361137"/>
    </source>
</evidence>
<dbReference type="EC" id="2.3.1.12" evidence="8"/>
<dbReference type="NCBIfam" id="TIGR01349">
    <property type="entry name" value="PDHac_trf_mito"/>
    <property type="match status" value="1"/>
</dbReference>
<evidence type="ECO:0000256" key="3">
    <source>
        <dbReference type="ARBA" id="ARBA00022679"/>
    </source>
</evidence>
<dbReference type="InterPro" id="IPR011053">
    <property type="entry name" value="Single_hybrid_motif"/>
</dbReference>
<sequence>MPINILMPALSPTMEKGNLAKWLKKEGDTVKSGDVIAEIETDKATMEVEAVDEGTIAKILVPEGTADVPVNDIIAILAADGEDVKAAASGGGAAKSEAKAEAKPEPNAEAKSEAKPEPKSEAKQDAPKPAAAPAPAQAVANTGARVFSSPLARRLAKEAGIDVSRVNGTGPRGRVVAADIEKAKSGGALKAPAAGAAAPAGSAGVPAMSDSAILGLYEEGSYESVPHDSMRRTIAQRLTAATNSMPTFYLTVDCDLGKLSAAREEINAAAGKDKDGKPNYKLSVNDFVIKAMAVALQKIPEANVSWTEAAMLRHKHSDIGVAVALPFGLITPIIRQAEIKSISAISNEMKELAARAKAKKLKPHEYQGGASSVSNLGMFGIKDFTAVINPPQSSILAVGTGEERAVVRNGQIVAATMMSVTLSCDHRAIDGALGAELITAFKKLIENPVMMVV</sequence>
<dbReference type="SUPFAM" id="SSF52777">
    <property type="entry name" value="CoA-dependent acyltransferases"/>
    <property type="match status" value="1"/>
</dbReference>
<keyword evidence="13" id="KW-1185">Reference proteome</keyword>
<evidence type="ECO:0000256" key="4">
    <source>
        <dbReference type="ARBA" id="ARBA00022823"/>
    </source>
</evidence>
<dbReference type="InterPro" id="IPR006257">
    <property type="entry name" value="LAT1"/>
</dbReference>
<dbReference type="InterPro" id="IPR003016">
    <property type="entry name" value="2-oxoA_DH_lipoyl-BS"/>
</dbReference>
<dbReference type="SUPFAM" id="SSF47005">
    <property type="entry name" value="Peripheral subunit-binding domain of 2-oxo acid dehydrogenase complex"/>
    <property type="match status" value="1"/>
</dbReference>
<dbReference type="PROSITE" id="PS51826">
    <property type="entry name" value="PSBD"/>
    <property type="match status" value="1"/>
</dbReference>
<evidence type="ECO:0000256" key="2">
    <source>
        <dbReference type="ARBA" id="ARBA00011484"/>
    </source>
</evidence>
<dbReference type="Gene3D" id="3.30.559.10">
    <property type="entry name" value="Chloramphenicol acetyltransferase-like domain"/>
    <property type="match status" value="1"/>
</dbReference>
<comment type="subunit">
    <text evidence="2">Forms a 24-polypeptide structural core with octahedral symmetry.</text>
</comment>
<organism evidence="12 13">
    <name type="scientific">Tardiphaga alba</name>
    <dbReference type="NCBI Taxonomy" id="340268"/>
    <lineage>
        <taxon>Bacteria</taxon>
        <taxon>Pseudomonadati</taxon>
        <taxon>Pseudomonadota</taxon>
        <taxon>Alphaproteobacteria</taxon>
        <taxon>Hyphomicrobiales</taxon>
        <taxon>Nitrobacteraceae</taxon>
        <taxon>Tardiphaga</taxon>
    </lineage>
</organism>
<feature type="domain" description="Peripheral subunit-binding (PSBD)" evidence="11">
    <location>
        <begin position="147"/>
        <end position="184"/>
    </location>
</feature>
<evidence type="ECO:0000256" key="1">
    <source>
        <dbReference type="ARBA" id="ARBA00007317"/>
    </source>
</evidence>
<feature type="compositionally biased region" description="Low complexity" evidence="9">
    <location>
        <begin position="127"/>
        <end position="137"/>
    </location>
</feature>
<dbReference type="InterPro" id="IPR004167">
    <property type="entry name" value="PSBD"/>
</dbReference>
<dbReference type="InterPro" id="IPR001078">
    <property type="entry name" value="2-oxoacid_DH_actylTfrase"/>
</dbReference>
<dbReference type="Pfam" id="PF02817">
    <property type="entry name" value="E3_binding"/>
    <property type="match status" value="1"/>
</dbReference>
<feature type="region of interest" description="Disordered" evidence="9">
    <location>
        <begin position="90"/>
        <end position="137"/>
    </location>
</feature>
<evidence type="ECO:0000256" key="7">
    <source>
        <dbReference type="ARBA" id="ARBA00048370"/>
    </source>
</evidence>
<dbReference type="SUPFAM" id="SSF51230">
    <property type="entry name" value="Single hybrid motif"/>
    <property type="match status" value="1"/>
</dbReference>
<evidence type="ECO:0000259" key="10">
    <source>
        <dbReference type="PROSITE" id="PS50968"/>
    </source>
</evidence>
<feature type="compositionally biased region" description="Basic and acidic residues" evidence="9">
    <location>
        <begin position="96"/>
        <end position="126"/>
    </location>
</feature>
<evidence type="ECO:0000256" key="9">
    <source>
        <dbReference type="SAM" id="MobiDB-lite"/>
    </source>
</evidence>
<dbReference type="EMBL" id="CP036498">
    <property type="protein sequence ID" value="QUS40146.1"/>
    <property type="molecule type" value="Genomic_DNA"/>
</dbReference>
<dbReference type="Pfam" id="PF00198">
    <property type="entry name" value="2-oxoacid_dh"/>
    <property type="match status" value="1"/>
</dbReference>
<dbReference type="PROSITE" id="PS00189">
    <property type="entry name" value="LIPOYL"/>
    <property type="match status" value="1"/>
</dbReference>
<dbReference type="Gene3D" id="4.10.320.10">
    <property type="entry name" value="E3-binding domain"/>
    <property type="match status" value="1"/>
</dbReference>
<keyword evidence="3 8" id="KW-0808">Transferase</keyword>